<keyword evidence="1" id="KW-1133">Transmembrane helix</keyword>
<organism evidence="2">
    <name type="scientific">Helianthus annuus</name>
    <name type="common">Common sunflower</name>
    <dbReference type="NCBI Taxonomy" id="4232"/>
    <lineage>
        <taxon>Eukaryota</taxon>
        <taxon>Viridiplantae</taxon>
        <taxon>Streptophyta</taxon>
        <taxon>Embryophyta</taxon>
        <taxon>Tracheophyta</taxon>
        <taxon>Spermatophyta</taxon>
        <taxon>Magnoliopsida</taxon>
        <taxon>eudicotyledons</taxon>
        <taxon>Gunneridae</taxon>
        <taxon>Pentapetalae</taxon>
        <taxon>asterids</taxon>
        <taxon>campanulids</taxon>
        <taxon>Asterales</taxon>
        <taxon>Asteraceae</taxon>
        <taxon>Asteroideae</taxon>
        <taxon>Heliantheae alliance</taxon>
        <taxon>Heliantheae</taxon>
        <taxon>Helianthus</taxon>
    </lineage>
</organism>
<feature type="transmembrane region" description="Helical" evidence="1">
    <location>
        <begin position="38"/>
        <end position="54"/>
    </location>
</feature>
<dbReference type="GO" id="GO:0015979">
    <property type="term" value="P:photosynthesis"/>
    <property type="evidence" value="ECO:0007669"/>
    <property type="project" value="InterPro"/>
</dbReference>
<accession>A0A1Y3BXD0</accession>
<dbReference type="EMBL" id="KZ113589">
    <property type="protein sequence ID" value="OTF84574.1"/>
    <property type="molecule type" value="Genomic_DNA"/>
</dbReference>
<reference evidence="2" key="1">
    <citation type="submission" date="2017-02" db="EMBL/GenBank/DDBJ databases">
        <title>Sunflower complete genome.</title>
        <authorList>
            <person name="Langlade N."/>
            <person name="Munos S."/>
        </authorList>
    </citation>
    <scope>NUCLEOTIDE SEQUENCE [LARGE SCALE GENOMIC DNA]</scope>
    <source>
        <tissue evidence="2">Leaves</tissue>
    </source>
</reference>
<dbReference type="InParanoid" id="A0A1Y3BXD0"/>
<dbReference type="InterPro" id="IPR001280">
    <property type="entry name" value="PSI_PsaA/B"/>
</dbReference>
<dbReference type="SUPFAM" id="SSF81558">
    <property type="entry name" value="Photosystem I subunits PsaA/PsaB"/>
    <property type="match status" value="1"/>
</dbReference>
<gene>
    <name evidence="2" type="ORF">HannXRQ_Chr00c0268g0572951</name>
</gene>
<name>A0A1Y3BXD0_HELAN</name>
<dbReference type="Pfam" id="PF00223">
    <property type="entry name" value="PsaA_PsaB"/>
    <property type="match status" value="1"/>
</dbReference>
<dbReference type="PANTHER" id="PTHR30128">
    <property type="entry name" value="OUTER MEMBRANE PROTEIN, OMPA-RELATED"/>
    <property type="match status" value="1"/>
</dbReference>
<dbReference type="PRINTS" id="PR00257">
    <property type="entry name" value="PHOTSYSPSAAB"/>
</dbReference>
<sequence>MPDKKDFGYVSVRWPGRGGTVIFRLGTHFIWQFFGFKYHWMGYFFIGIGSNYIWQGNVSQFNESSTYLMGWLEIFMVKLFKLIMDIIFWYECLSVWAWMFLFGHLVWLLDFVFNFWRGYWQELIEL</sequence>
<evidence type="ECO:0000256" key="1">
    <source>
        <dbReference type="SAM" id="Phobius"/>
    </source>
</evidence>
<feature type="transmembrane region" description="Helical" evidence="1">
    <location>
        <begin position="66"/>
        <end position="90"/>
    </location>
</feature>
<keyword evidence="1" id="KW-0472">Membrane</keyword>
<keyword evidence="1" id="KW-0812">Transmembrane</keyword>
<dbReference type="GO" id="GO:0016020">
    <property type="term" value="C:membrane"/>
    <property type="evidence" value="ECO:0007669"/>
    <property type="project" value="InterPro"/>
</dbReference>
<protein>
    <submittedName>
        <fullName evidence="2">Putative photosystem I PsaA/PsaB</fullName>
    </submittedName>
</protein>
<dbReference type="GO" id="GO:0009579">
    <property type="term" value="C:thylakoid"/>
    <property type="evidence" value="ECO:0007669"/>
    <property type="project" value="InterPro"/>
</dbReference>
<dbReference type="STRING" id="4232.A0A1Y3BXD0"/>
<proteinExistence type="predicted"/>
<evidence type="ECO:0000313" key="2">
    <source>
        <dbReference type="EMBL" id="OTF84574.1"/>
    </source>
</evidence>
<dbReference type="AlphaFoldDB" id="A0A1Y3BXD0"/>
<dbReference type="PANTHER" id="PTHR30128:SF19">
    <property type="entry name" value="PHOTOSYSTEM I P700 CHLOROPHYLL A APOPROTEIN A1-RELATED"/>
    <property type="match status" value="1"/>
</dbReference>
<feature type="transmembrane region" description="Helical" evidence="1">
    <location>
        <begin position="96"/>
        <end position="116"/>
    </location>
</feature>
<dbReference type="Gene3D" id="1.20.1130.10">
    <property type="entry name" value="Photosystem I PsaA/PsaB"/>
    <property type="match status" value="1"/>
</dbReference>
<dbReference type="InterPro" id="IPR036408">
    <property type="entry name" value="PSI_PsaA/B_sf"/>
</dbReference>